<reference evidence="2 3" key="1">
    <citation type="submission" date="2018-10" db="EMBL/GenBank/DDBJ databases">
        <title>Pan-genome distribution and transcriptional activeness of fungal secondary metabolism genes in Aspergillus section Fumigati.</title>
        <authorList>
            <person name="Takahashi H."/>
            <person name="Umemura M."/>
            <person name="Ninomiya A."/>
            <person name="Kusuya Y."/>
            <person name="Urayama S."/>
            <person name="Shimizu M."/>
            <person name="Watanabe A."/>
            <person name="Kamei K."/>
            <person name="Yaguchi T."/>
            <person name="Hagiwara D."/>
        </authorList>
    </citation>
    <scope>NUCLEOTIDE SEQUENCE [LARGE SCALE GENOMIC DNA]</scope>
    <source>
        <strain evidence="2 3">IFM 55266</strain>
    </source>
</reference>
<comment type="caution">
    <text evidence="2">The sequence shown here is derived from an EMBL/GenBank/DDBJ whole genome shotgun (WGS) entry which is preliminary data.</text>
</comment>
<organism evidence="2 3">
    <name type="scientific">Aspergillus pseudoviridinutans</name>
    <dbReference type="NCBI Taxonomy" id="1517512"/>
    <lineage>
        <taxon>Eukaryota</taxon>
        <taxon>Fungi</taxon>
        <taxon>Dikarya</taxon>
        <taxon>Ascomycota</taxon>
        <taxon>Pezizomycotina</taxon>
        <taxon>Eurotiomycetes</taxon>
        <taxon>Eurotiomycetidae</taxon>
        <taxon>Eurotiales</taxon>
        <taxon>Aspergillaceae</taxon>
        <taxon>Aspergillus</taxon>
        <taxon>Aspergillus subgen. Fumigati</taxon>
    </lineage>
</organism>
<evidence type="ECO:0000313" key="3">
    <source>
        <dbReference type="Proteomes" id="UP001043456"/>
    </source>
</evidence>
<dbReference type="EMBL" id="BHVY01000007">
    <property type="protein sequence ID" value="GIJ90697.1"/>
    <property type="molecule type" value="Genomic_DNA"/>
</dbReference>
<protein>
    <submittedName>
        <fullName evidence="2">Uncharacterized protein</fullName>
    </submittedName>
</protein>
<dbReference type="GeneID" id="67008268"/>
<proteinExistence type="predicted"/>
<gene>
    <name evidence="2" type="ORF">Asppvi_009658</name>
</gene>
<name>A0A9P3EYP0_9EURO</name>
<dbReference type="OrthoDB" id="10394746at2759"/>
<dbReference type="RefSeq" id="XP_043161443.1">
    <property type="nucleotide sequence ID" value="XM_043305508.1"/>
</dbReference>
<evidence type="ECO:0000256" key="1">
    <source>
        <dbReference type="SAM" id="MobiDB-lite"/>
    </source>
</evidence>
<feature type="compositionally biased region" description="Polar residues" evidence="1">
    <location>
        <begin position="36"/>
        <end position="77"/>
    </location>
</feature>
<keyword evidence="3" id="KW-1185">Reference proteome</keyword>
<dbReference type="Proteomes" id="UP001043456">
    <property type="component" value="Unassembled WGS sequence"/>
</dbReference>
<accession>A0A9P3EYP0</accession>
<feature type="compositionally biased region" description="Low complexity" evidence="1">
    <location>
        <begin position="19"/>
        <end position="29"/>
    </location>
</feature>
<sequence length="130" mass="13497">MAGNASVITVGSSSPSVLYSTYSSTSDSTLADENHTNPSGDRSFMSETAGSSQASSNGLPLRLSNETRLPADSNNGGLVNENMLAEIASMDHPEREYVSQWNSPAQVDTVMTGALGAVVGDHGDGIFDII</sequence>
<evidence type="ECO:0000313" key="2">
    <source>
        <dbReference type="EMBL" id="GIJ90697.1"/>
    </source>
</evidence>
<dbReference type="AlphaFoldDB" id="A0A9P3EYP0"/>
<feature type="region of interest" description="Disordered" evidence="1">
    <location>
        <begin position="19"/>
        <end position="78"/>
    </location>
</feature>